<evidence type="ECO:0000313" key="10">
    <source>
        <dbReference type="Proteomes" id="UP000008044"/>
    </source>
</evidence>
<comment type="similarity">
    <text evidence="1 7">Belongs to the phosphoribulokinase family.</text>
</comment>
<dbReference type="InterPro" id="IPR027417">
    <property type="entry name" value="P-loop_NTPase"/>
</dbReference>
<evidence type="ECO:0000256" key="7">
    <source>
        <dbReference type="RuleBase" id="RU004082"/>
    </source>
</evidence>
<comment type="catalytic activity">
    <reaction evidence="6 7">
        <text>D-ribulose 5-phosphate + ATP = D-ribulose 1,5-bisphosphate + ADP + H(+)</text>
        <dbReference type="Rhea" id="RHEA:19365"/>
        <dbReference type="ChEBI" id="CHEBI:15378"/>
        <dbReference type="ChEBI" id="CHEBI:30616"/>
        <dbReference type="ChEBI" id="CHEBI:57870"/>
        <dbReference type="ChEBI" id="CHEBI:58121"/>
        <dbReference type="ChEBI" id="CHEBI:456216"/>
        <dbReference type="EC" id="2.7.1.19"/>
    </reaction>
</comment>
<evidence type="ECO:0000256" key="4">
    <source>
        <dbReference type="ARBA" id="ARBA00022777"/>
    </source>
</evidence>
<dbReference type="KEGG" id="pec:W5S_4187"/>
<dbReference type="HOGENOM" id="CLU_962223_0_0_6"/>
<dbReference type="FunFam" id="3.40.50.300:FF:000307">
    <property type="entry name" value="Phosphoribulokinase"/>
    <property type="match status" value="1"/>
</dbReference>
<evidence type="ECO:0000256" key="2">
    <source>
        <dbReference type="ARBA" id="ARBA00022679"/>
    </source>
</evidence>
<evidence type="ECO:0000256" key="6">
    <source>
        <dbReference type="ARBA" id="ARBA00047663"/>
    </source>
</evidence>
<evidence type="ECO:0000256" key="1">
    <source>
        <dbReference type="ARBA" id="ARBA00009719"/>
    </source>
</evidence>
<dbReference type="InterPro" id="IPR006082">
    <property type="entry name" value="PRK"/>
</dbReference>
<dbReference type="EMBL" id="CP003415">
    <property type="protein sequence ID" value="AFI92243.1"/>
    <property type="molecule type" value="Genomic_DNA"/>
</dbReference>
<keyword evidence="4" id="KW-0418">Kinase</keyword>
<dbReference type="NCBIfam" id="NF011997">
    <property type="entry name" value="PRK15453.1"/>
    <property type="match status" value="1"/>
</dbReference>
<name>A0A0H3I8E0_PECPM</name>
<dbReference type="GO" id="GO:0005975">
    <property type="term" value="P:carbohydrate metabolic process"/>
    <property type="evidence" value="ECO:0007669"/>
    <property type="project" value="InterPro"/>
</dbReference>
<protein>
    <recommendedName>
        <fullName evidence="7">Phosphoribulokinase</fullName>
        <ecNumber evidence="7">2.7.1.19</ecNumber>
    </recommendedName>
</protein>
<dbReference type="GO" id="GO:0008974">
    <property type="term" value="F:phosphoribulokinase activity"/>
    <property type="evidence" value="ECO:0007669"/>
    <property type="project" value="UniProtKB-EC"/>
</dbReference>
<dbReference type="EC" id="2.7.1.19" evidence="7"/>
<sequence length="331" mass="37449">MIMAKGVKAHAKHANNGNHYVFFEDAHRLQPMWHRDHGVTRLMSHQHPIIAVTGSSGAGTTTTSLAFRKIFQQFDLRAAQLEGDSFHRYTRPEMDMAIRKARDLGRHISYFGPEANDFSLLEQSFIEYGLHGHGQTRKYLHTYDEAIPYNQVPGTFTPWEPMPEPTDILFYEGLHGGVVTDQNDVAQHVDLLVGVVPIVNLEWIQKLIRDVNERGHSREAVMDSVVRSMEDYITYITPQFSRTHINFQRVPTVDTSNPFAAKSIPSLDESFVVIHFQGLDNIDYPYLLAMLQGAFISHINTLVVPGGKMGLAMELIMAPLVQRLIEGKAIE</sequence>
<dbReference type="AlphaFoldDB" id="A0A0H3I8E0"/>
<dbReference type="STRING" id="1905730.W5S_4187"/>
<dbReference type="PROSITE" id="PS00567">
    <property type="entry name" value="PHOSPHORIBULOKINASE"/>
    <property type="match status" value="1"/>
</dbReference>
<feature type="domain" description="Phosphoribulokinase/uridine kinase" evidence="8">
    <location>
        <begin position="49"/>
        <end position="256"/>
    </location>
</feature>
<proteinExistence type="inferred from homology"/>
<evidence type="ECO:0000259" key="8">
    <source>
        <dbReference type="Pfam" id="PF00485"/>
    </source>
</evidence>
<gene>
    <name evidence="9" type="ordered locus">W5S_4187</name>
</gene>
<keyword evidence="2" id="KW-0808">Transferase</keyword>
<accession>A0A0H3I8E0</accession>
<dbReference type="Pfam" id="PF00485">
    <property type="entry name" value="PRK"/>
    <property type="match status" value="1"/>
</dbReference>
<reference evidence="9 10" key="1">
    <citation type="journal article" date="2012" name="J. Bacteriol.">
        <title>Genome sequence of Pectobacterium sp. strain SCC3193.</title>
        <authorList>
            <person name="Koskinen J.P."/>
            <person name="Laine P."/>
            <person name="Niemi O."/>
            <person name="Nykyri J."/>
            <person name="Harjunpaa H."/>
            <person name="Auvinen P."/>
            <person name="Paulin L."/>
            <person name="Pirhonen M."/>
            <person name="Palva T."/>
            <person name="Holm L."/>
        </authorList>
    </citation>
    <scope>NUCLEOTIDE SEQUENCE [LARGE SCALE GENOMIC DNA]</scope>
    <source>
        <strain evidence="9 10">SCC3193</strain>
    </source>
</reference>
<dbReference type="Gene3D" id="3.40.50.300">
    <property type="entry name" value="P-loop containing nucleotide triphosphate hydrolases"/>
    <property type="match status" value="1"/>
</dbReference>
<dbReference type="InterPro" id="IPR006083">
    <property type="entry name" value="PRK/URK"/>
</dbReference>
<keyword evidence="3" id="KW-0547">Nucleotide-binding</keyword>
<organism evidence="9 10">
    <name type="scientific">Pectobacterium parmentieri</name>
    <dbReference type="NCBI Taxonomy" id="1905730"/>
    <lineage>
        <taxon>Bacteria</taxon>
        <taxon>Pseudomonadati</taxon>
        <taxon>Pseudomonadota</taxon>
        <taxon>Gammaproteobacteria</taxon>
        <taxon>Enterobacterales</taxon>
        <taxon>Pectobacteriaceae</taxon>
        <taxon>Pectobacterium</taxon>
    </lineage>
</organism>
<evidence type="ECO:0000256" key="5">
    <source>
        <dbReference type="ARBA" id="ARBA00022840"/>
    </source>
</evidence>
<dbReference type="PRINTS" id="PR00478">
    <property type="entry name" value="PHRIBLKINASE"/>
</dbReference>
<dbReference type="Proteomes" id="UP000008044">
    <property type="component" value="Chromosome"/>
</dbReference>
<dbReference type="PATRIC" id="fig|1166016.3.peg.4266"/>
<dbReference type="GO" id="GO:0005524">
    <property type="term" value="F:ATP binding"/>
    <property type="evidence" value="ECO:0007669"/>
    <property type="project" value="UniProtKB-KW"/>
</dbReference>
<dbReference type="eggNOG" id="COG3954">
    <property type="taxonomic scope" value="Bacteria"/>
</dbReference>
<evidence type="ECO:0000313" key="9">
    <source>
        <dbReference type="EMBL" id="AFI92243.1"/>
    </source>
</evidence>
<dbReference type="SUPFAM" id="SSF52540">
    <property type="entry name" value="P-loop containing nucleoside triphosphate hydrolases"/>
    <property type="match status" value="1"/>
</dbReference>
<keyword evidence="5" id="KW-0067">ATP-binding</keyword>
<evidence type="ECO:0000256" key="3">
    <source>
        <dbReference type="ARBA" id="ARBA00022741"/>
    </source>
</evidence>